<protein>
    <recommendedName>
        <fullName evidence="4">DUF4149 domain-containing protein</fullName>
    </recommendedName>
</protein>
<proteinExistence type="predicted"/>
<sequence length="193" mass="21445">MKPSLFLLLLLFPLLVEAQDFSFTAFSEQSLQYNRTGMLILGTWALGNIGLAATQLPKSQGDVFYFHQMNLAWNVANLGLAGIGFLQASQGAEHTLAEVLGSQHFNEKVFLVNAALDLAYISTGFYLQEKGKNAIKHSDRLKGYGKAVILQGSFLLLFDGIMYGLHHVHGAELNRWLENAQIGLNHVSYSFYF</sequence>
<evidence type="ECO:0008006" key="4">
    <source>
        <dbReference type="Google" id="ProtNLM"/>
    </source>
</evidence>
<comment type="caution">
    <text evidence="2">The sequence shown here is derived from an EMBL/GenBank/DDBJ whole genome shotgun (WGS) entry which is preliminary data.</text>
</comment>
<keyword evidence="3" id="KW-1185">Reference proteome</keyword>
<dbReference type="InterPro" id="IPR054261">
    <property type="entry name" value="DUF6992"/>
</dbReference>
<dbReference type="RefSeq" id="WP_320002744.1">
    <property type="nucleotide sequence ID" value="NZ_JAUHJS010000001.1"/>
</dbReference>
<evidence type="ECO:0000313" key="3">
    <source>
        <dbReference type="Proteomes" id="UP001168552"/>
    </source>
</evidence>
<keyword evidence="1" id="KW-0732">Signal</keyword>
<dbReference type="Proteomes" id="UP001168552">
    <property type="component" value="Unassembled WGS sequence"/>
</dbReference>
<evidence type="ECO:0000256" key="1">
    <source>
        <dbReference type="SAM" id="SignalP"/>
    </source>
</evidence>
<dbReference type="Pfam" id="PF22503">
    <property type="entry name" value="DUF6992"/>
    <property type="match status" value="1"/>
</dbReference>
<feature type="signal peptide" evidence="1">
    <location>
        <begin position="1"/>
        <end position="18"/>
    </location>
</feature>
<reference evidence="2" key="1">
    <citation type="submission" date="2023-06" db="EMBL/GenBank/DDBJ databases">
        <title>Cytophagales bacterium Strain LB-30, isolated from soil.</title>
        <authorList>
            <person name="Liu B."/>
        </authorList>
    </citation>
    <scope>NUCLEOTIDE SEQUENCE</scope>
    <source>
        <strain evidence="2">LB-30</strain>
    </source>
</reference>
<feature type="chain" id="PRO_5045565711" description="DUF4149 domain-containing protein" evidence="1">
    <location>
        <begin position="19"/>
        <end position="193"/>
    </location>
</feature>
<evidence type="ECO:0000313" key="2">
    <source>
        <dbReference type="EMBL" id="MDN4164218.1"/>
    </source>
</evidence>
<organism evidence="2 3">
    <name type="scientific">Shiella aurantiaca</name>
    <dbReference type="NCBI Taxonomy" id="3058365"/>
    <lineage>
        <taxon>Bacteria</taxon>
        <taxon>Pseudomonadati</taxon>
        <taxon>Bacteroidota</taxon>
        <taxon>Cytophagia</taxon>
        <taxon>Cytophagales</taxon>
        <taxon>Shiellaceae</taxon>
        <taxon>Shiella</taxon>
    </lineage>
</organism>
<gene>
    <name evidence="2" type="ORF">QWY31_01830</name>
</gene>
<accession>A0ABT8F195</accession>
<dbReference type="EMBL" id="JAUHJS010000001">
    <property type="protein sequence ID" value="MDN4164218.1"/>
    <property type="molecule type" value="Genomic_DNA"/>
</dbReference>
<name>A0ABT8F195_9BACT</name>